<evidence type="ECO:0000313" key="2">
    <source>
        <dbReference type="EMBL" id="KKT49262.1"/>
    </source>
</evidence>
<comment type="caution">
    <text evidence="2">The sequence shown here is derived from an EMBL/GenBank/DDBJ whole genome shotgun (WGS) entry which is preliminary data.</text>
</comment>
<evidence type="ECO:0000256" key="1">
    <source>
        <dbReference type="SAM" id="SignalP"/>
    </source>
</evidence>
<dbReference type="AlphaFoldDB" id="A0A0G1JZF6"/>
<dbReference type="Proteomes" id="UP000034172">
    <property type="component" value="Unassembled WGS sequence"/>
</dbReference>
<sequence>MKKRSYWVFLTFTVIFLLIGASPAVAAKKRTWGKTVVTTASRNSPLSISAKFSGWKQYLNVSFKGVSNAKDIAYELIYASNGVDQGAGGRVFSNEGNVTKSLFLGSCSYRVCTAHKNVSNVRLRITYQTTGGQSVVKNYKVRY</sequence>
<feature type="chain" id="PRO_5002538090" evidence="1">
    <location>
        <begin position="27"/>
        <end position="143"/>
    </location>
</feature>
<proteinExistence type="predicted"/>
<feature type="signal peptide" evidence="1">
    <location>
        <begin position="1"/>
        <end position="26"/>
    </location>
</feature>
<dbReference type="EMBL" id="LCIE01000009">
    <property type="protein sequence ID" value="KKT49262.1"/>
    <property type="molecule type" value="Genomic_DNA"/>
</dbReference>
<evidence type="ECO:0000313" key="3">
    <source>
        <dbReference type="Proteomes" id="UP000034172"/>
    </source>
</evidence>
<reference evidence="2 3" key="1">
    <citation type="journal article" date="2015" name="Nature">
        <title>rRNA introns, odd ribosomes, and small enigmatic genomes across a large radiation of phyla.</title>
        <authorList>
            <person name="Brown C.T."/>
            <person name="Hug L.A."/>
            <person name="Thomas B.C."/>
            <person name="Sharon I."/>
            <person name="Castelle C.J."/>
            <person name="Singh A."/>
            <person name="Wilkins M.J."/>
            <person name="Williams K.H."/>
            <person name="Banfield J.F."/>
        </authorList>
    </citation>
    <scope>NUCLEOTIDE SEQUENCE [LARGE SCALE GENOMIC DNA]</scope>
</reference>
<keyword evidence="1" id="KW-0732">Signal</keyword>
<organism evidence="2 3">
    <name type="scientific">Candidatus Collierbacteria bacterium GW2011_GWC2_44_18</name>
    <dbReference type="NCBI Taxonomy" id="1618392"/>
    <lineage>
        <taxon>Bacteria</taxon>
        <taxon>Candidatus Collieribacteriota</taxon>
    </lineage>
</organism>
<accession>A0A0G1JZF6</accession>
<protein>
    <submittedName>
        <fullName evidence="2">Uncharacterized protein</fullName>
    </submittedName>
</protein>
<name>A0A0G1JZF6_9BACT</name>
<gene>
    <name evidence="2" type="ORF">UW41_C0009G0029</name>
</gene>